<dbReference type="Proteomes" id="UP001140949">
    <property type="component" value="Unassembled WGS sequence"/>
</dbReference>
<feature type="compositionally biased region" description="Basic and acidic residues" evidence="1">
    <location>
        <begin position="78"/>
        <end position="94"/>
    </location>
</feature>
<organism evidence="2 3">
    <name type="scientific">Iris pallida</name>
    <name type="common">Sweet iris</name>
    <dbReference type="NCBI Taxonomy" id="29817"/>
    <lineage>
        <taxon>Eukaryota</taxon>
        <taxon>Viridiplantae</taxon>
        <taxon>Streptophyta</taxon>
        <taxon>Embryophyta</taxon>
        <taxon>Tracheophyta</taxon>
        <taxon>Spermatophyta</taxon>
        <taxon>Magnoliopsida</taxon>
        <taxon>Liliopsida</taxon>
        <taxon>Asparagales</taxon>
        <taxon>Iridaceae</taxon>
        <taxon>Iridoideae</taxon>
        <taxon>Irideae</taxon>
        <taxon>Iris</taxon>
    </lineage>
</organism>
<protein>
    <submittedName>
        <fullName evidence="2">Hornerin-like</fullName>
    </submittedName>
</protein>
<comment type="caution">
    <text evidence="2">The sequence shown here is derived from an EMBL/GenBank/DDBJ whole genome shotgun (WGS) entry which is preliminary data.</text>
</comment>
<feature type="region of interest" description="Disordered" evidence="1">
    <location>
        <begin position="1"/>
        <end position="117"/>
    </location>
</feature>
<sequence>MKKESERKRESKQSPRGDGGSSWRRGRAGWSWWKEGRCGSNPCSRGADPGTEASRRGVPPELRSACGNQLRRPRARRRESTRTVERQHVRKDLTHGLPCSLGGRKQPTGSTELLRREDRCPLQAPTVLLRAGERTAEGWSGRRPEIGNGEWRSTRRWFAADTEARQRSLIQRRGPAALADPEGRRSEDVGTARGFDTRRLLGKARLGRCSGGRS</sequence>
<evidence type="ECO:0000313" key="3">
    <source>
        <dbReference type="Proteomes" id="UP001140949"/>
    </source>
</evidence>
<proteinExistence type="predicted"/>
<gene>
    <name evidence="2" type="ORF">M6B38_413520</name>
</gene>
<evidence type="ECO:0000256" key="1">
    <source>
        <dbReference type="SAM" id="MobiDB-lite"/>
    </source>
</evidence>
<reference evidence="2" key="1">
    <citation type="journal article" date="2023" name="GigaByte">
        <title>Genome assembly of the bearded iris, Iris pallida Lam.</title>
        <authorList>
            <person name="Bruccoleri R.E."/>
            <person name="Oakeley E.J."/>
            <person name="Faust A.M.E."/>
            <person name="Altorfer M."/>
            <person name="Dessus-Babus S."/>
            <person name="Burckhardt D."/>
            <person name="Oertli M."/>
            <person name="Naumann U."/>
            <person name="Petersen F."/>
            <person name="Wong J."/>
        </authorList>
    </citation>
    <scope>NUCLEOTIDE SEQUENCE</scope>
    <source>
        <strain evidence="2">GSM-AAB239-AS_SAM_17_03QT</strain>
    </source>
</reference>
<feature type="region of interest" description="Disordered" evidence="1">
    <location>
        <begin position="170"/>
        <end position="194"/>
    </location>
</feature>
<evidence type="ECO:0000313" key="2">
    <source>
        <dbReference type="EMBL" id="KAJ6816918.1"/>
    </source>
</evidence>
<feature type="compositionally biased region" description="Basic and acidic residues" evidence="1">
    <location>
        <begin position="181"/>
        <end position="194"/>
    </location>
</feature>
<reference evidence="2" key="2">
    <citation type="submission" date="2023-04" db="EMBL/GenBank/DDBJ databases">
        <authorList>
            <person name="Bruccoleri R.E."/>
            <person name="Oakeley E.J."/>
            <person name="Faust A.-M."/>
            <person name="Dessus-Babus S."/>
            <person name="Altorfer M."/>
            <person name="Burckhardt D."/>
            <person name="Oertli M."/>
            <person name="Naumann U."/>
            <person name="Petersen F."/>
            <person name="Wong J."/>
        </authorList>
    </citation>
    <scope>NUCLEOTIDE SEQUENCE</scope>
    <source>
        <strain evidence="2">GSM-AAB239-AS_SAM_17_03QT</strain>
        <tissue evidence="2">Leaf</tissue>
    </source>
</reference>
<accession>A0AAX6FLD0</accession>
<feature type="compositionally biased region" description="Basic and acidic residues" evidence="1">
    <location>
        <begin position="1"/>
        <end position="15"/>
    </location>
</feature>
<dbReference type="AlphaFoldDB" id="A0AAX6FLD0"/>
<name>A0AAX6FLD0_IRIPA</name>
<keyword evidence="3" id="KW-1185">Reference proteome</keyword>
<dbReference type="EMBL" id="JANAVB010028000">
    <property type="protein sequence ID" value="KAJ6816918.1"/>
    <property type="molecule type" value="Genomic_DNA"/>
</dbReference>